<name>A0ACA9Q7D1_9GLOM</name>
<sequence length="88" mass="10386">PKKEEFENYMIAYKIESNFNAIKEIIIKKFGKKSEIINDIKTLFNNICGQLELNTNDNPQEFKFVTDDSYLKKEIDDDSEIDVKMEDL</sequence>
<dbReference type="EMBL" id="CAJVPW010037327">
    <property type="protein sequence ID" value="CAG8739659.1"/>
    <property type="molecule type" value="Genomic_DNA"/>
</dbReference>
<evidence type="ECO:0000313" key="2">
    <source>
        <dbReference type="Proteomes" id="UP000789366"/>
    </source>
</evidence>
<accession>A0ACA9Q7D1</accession>
<gene>
    <name evidence="1" type="ORF">SPELUC_LOCUS13697</name>
</gene>
<comment type="caution">
    <text evidence="1">The sequence shown here is derived from an EMBL/GenBank/DDBJ whole genome shotgun (WGS) entry which is preliminary data.</text>
</comment>
<organism evidence="1 2">
    <name type="scientific">Cetraspora pellucida</name>
    <dbReference type="NCBI Taxonomy" id="1433469"/>
    <lineage>
        <taxon>Eukaryota</taxon>
        <taxon>Fungi</taxon>
        <taxon>Fungi incertae sedis</taxon>
        <taxon>Mucoromycota</taxon>
        <taxon>Glomeromycotina</taxon>
        <taxon>Glomeromycetes</taxon>
        <taxon>Diversisporales</taxon>
        <taxon>Gigasporaceae</taxon>
        <taxon>Cetraspora</taxon>
    </lineage>
</organism>
<proteinExistence type="predicted"/>
<protein>
    <submittedName>
        <fullName evidence="1">16241_t:CDS:1</fullName>
    </submittedName>
</protein>
<reference evidence="1" key="1">
    <citation type="submission" date="2021-06" db="EMBL/GenBank/DDBJ databases">
        <authorList>
            <person name="Kallberg Y."/>
            <person name="Tangrot J."/>
            <person name="Rosling A."/>
        </authorList>
    </citation>
    <scope>NUCLEOTIDE SEQUENCE</scope>
    <source>
        <strain evidence="1">28 12/20/2015</strain>
    </source>
</reference>
<keyword evidence="2" id="KW-1185">Reference proteome</keyword>
<evidence type="ECO:0000313" key="1">
    <source>
        <dbReference type="EMBL" id="CAG8739659.1"/>
    </source>
</evidence>
<feature type="non-terminal residue" evidence="1">
    <location>
        <position position="1"/>
    </location>
</feature>
<dbReference type="Proteomes" id="UP000789366">
    <property type="component" value="Unassembled WGS sequence"/>
</dbReference>